<dbReference type="GO" id="GO:0016491">
    <property type="term" value="F:oxidoreductase activity"/>
    <property type="evidence" value="ECO:0007669"/>
    <property type="project" value="UniProtKB-KW"/>
</dbReference>
<dbReference type="Gene3D" id="3.30.360.10">
    <property type="entry name" value="Dihydrodipicolinate Reductase, domain 2"/>
    <property type="match status" value="1"/>
</dbReference>
<evidence type="ECO:0000259" key="5">
    <source>
        <dbReference type="Pfam" id="PF22725"/>
    </source>
</evidence>
<dbReference type="PANTHER" id="PTHR22604">
    <property type="entry name" value="OXIDOREDUCTASES"/>
    <property type="match status" value="1"/>
</dbReference>
<dbReference type="GO" id="GO:0000166">
    <property type="term" value="F:nucleotide binding"/>
    <property type="evidence" value="ECO:0007669"/>
    <property type="project" value="InterPro"/>
</dbReference>
<dbReference type="PANTHER" id="PTHR22604:SF105">
    <property type="entry name" value="TRANS-1,2-DIHYDROBENZENE-1,2-DIOL DEHYDROGENASE"/>
    <property type="match status" value="1"/>
</dbReference>
<dbReference type="AlphaFoldDB" id="A0A931D501"/>
<dbReference type="SUPFAM" id="SSF51735">
    <property type="entry name" value="NAD(P)-binding Rossmann-fold domains"/>
    <property type="match status" value="1"/>
</dbReference>
<sequence length="338" mass="35983">MSTLRWGILATGMITHLFTQDAVRAGLHVTSVGSRSRASAEAFAAEFSIPHAHGSYAELVASDDVDIVYIGTPHPMHYANAVLALEHGKHVLVEKPLTLNAAEAAALRDLARSQGLLLMEAMWTRYLPHMERIRHLLHAGGIGEVRALMADHTQSISTDPSHRLNALELGGGSLLDLGIYPISLAWDLLGQPTAVTASARLSETGADAEVATIMTHASGALSTSLSTSRSAGPNQAHILGTAGRIEVDSIWYNATSFTHYDAAGEVVERYRSSVPGRGMQYQALAAERFITEGSLDSDLLPLDESVAIMGTLDEVRRQIGVVYPGEGEGADVRTAGSV</sequence>
<evidence type="ECO:0000313" key="6">
    <source>
        <dbReference type="EMBL" id="MBG6083830.1"/>
    </source>
</evidence>
<dbReference type="Gene3D" id="3.40.50.720">
    <property type="entry name" value="NAD(P)-binding Rossmann-like Domain"/>
    <property type="match status" value="1"/>
</dbReference>
<dbReference type="InterPro" id="IPR050984">
    <property type="entry name" value="Gfo/Idh/MocA_domain"/>
</dbReference>
<keyword evidence="7" id="KW-1185">Reference proteome</keyword>
<evidence type="ECO:0000313" key="7">
    <source>
        <dbReference type="Proteomes" id="UP000625033"/>
    </source>
</evidence>
<proteinExistence type="inferred from homology"/>
<dbReference type="InterPro" id="IPR036291">
    <property type="entry name" value="NAD(P)-bd_dom_sf"/>
</dbReference>
<evidence type="ECO:0000256" key="3">
    <source>
        <dbReference type="ARBA" id="ARBA00023027"/>
    </source>
</evidence>
<dbReference type="EMBL" id="JADOTZ010000001">
    <property type="protein sequence ID" value="MBG6083830.1"/>
    <property type="molecule type" value="Genomic_DNA"/>
</dbReference>
<organism evidence="6 7">
    <name type="scientific">Zhihengliuella flava</name>
    <dbReference type="NCBI Taxonomy" id="1285193"/>
    <lineage>
        <taxon>Bacteria</taxon>
        <taxon>Bacillati</taxon>
        <taxon>Actinomycetota</taxon>
        <taxon>Actinomycetes</taxon>
        <taxon>Micrococcales</taxon>
        <taxon>Micrococcaceae</taxon>
        <taxon>Zhihengliuella</taxon>
    </lineage>
</organism>
<dbReference type="SUPFAM" id="SSF55347">
    <property type="entry name" value="Glyceraldehyde-3-phosphate dehydrogenase-like, C-terminal domain"/>
    <property type="match status" value="1"/>
</dbReference>
<keyword evidence="3" id="KW-0520">NAD</keyword>
<comment type="similarity">
    <text evidence="1">Belongs to the Gfo/Idh/MocA family.</text>
</comment>
<name>A0A931D501_9MICC</name>
<dbReference type="Proteomes" id="UP000625033">
    <property type="component" value="Unassembled WGS sequence"/>
</dbReference>
<reference evidence="6" key="1">
    <citation type="submission" date="2020-11" db="EMBL/GenBank/DDBJ databases">
        <title>Sequencing the genomes of 1000 actinobacteria strains.</title>
        <authorList>
            <person name="Klenk H.-P."/>
        </authorList>
    </citation>
    <scope>NUCLEOTIDE SEQUENCE</scope>
    <source>
        <strain evidence="6">DSM 26152</strain>
    </source>
</reference>
<feature type="domain" description="Gfo/Idh/MocA-like oxidoreductase N-terminal" evidence="4">
    <location>
        <begin position="5"/>
        <end position="120"/>
    </location>
</feature>
<accession>A0A931D501</accession>
<dbReference type="RefSeq" id="WP_196835224.1">
    <property type="nucleotide sequence ID" value="NZ_JADOTZ010000001.1"/>
</dbReference>
<dbReference type="InterPro" id="IPR000683">
    <property type="entry name" value="Gfo/Idh/MocA-like_OxRdtase_N"/>
</dbReference>
<gene>
    <name evidence="6" type="ORF">IW252_000597</name>
</gene>
<evidence type="ECO:0000256" key="1">
    <source>
        <dbReference type="ARBA" id="ARBA00010928"/>
    </source>
</evidence>
<dbReference type="Pfam" id="PF01408">
    <property type="entry name" value="GFO_IDH_MocA"/>
    <property type="match status" value="1"/>
</dbReference>
<dbReference type="Pfam" id="PF22725">
    <property type="entry name" value="GFO_IDH_MocA_C3"/>
    <property type="match status" value="1"/>
</dbReference>
<protein>
    <submittedName>
        <fullName evidence="6">Dehydrogenase</fullName>
    </submittedName>
</protein>
<feature type="domain" description="GFO/IDH/MocA-like oxidoreductase" evidence="5">
    <location>
        <begin position="131"/>
        <end position="246"/>
    </location>
</feature>
<comment type="caution">
    <text evidence="6">The sequence shown here is derived from an EMBL/GenBank/DDBJ whole genome shotgun (WGS) entry which is preliminary data.</text>
</comment>
<evidence type="ECO:0000256" key="2">
    <source>
        <dbReference type="ARBA" id="ARBA00023002"/>
    </source>
</evidence>
<keyword evidence="2" id="KW-0560">Oxidoreductase</keyword>
<evidence type="ECO:0000259" key="4">
    <source>
        <dbReference type="Pfam" id="PF01408"/>
    </source>
</evidence>
<dbReference type="InterPro" id="IPR055170">
    <property type="entry name" value="GFO_IDH_MocA-like_dom"/>
</dbReference>